<evidence type="ECO:0000313" key="4">
    <source>
        <dbReference type="Proteomes" id="UP000030071"/>
    </source>
</evidence>
<dbReference type="PATRIC" id="fig|1051646.9.peg.4261"/>
<dbReference type="KEGG" id="vtu:IX91_21690"/>
<evidence type="ECO:0000313" key="2">
    <source>
        <dbReference type="EMBL" id="EGU54615.1"/>
    </source>
</evidence>
<dbReference type="Proteomes" id="UP000003836">
    <property type="component" value="Unassembled WGS sequence"/>
</dbReference>
<dbReference type="EMBL" id="AFWI01000152">
    <property type="protein sequence ID" value="EGU54615.1"/>
    <property type="molecule type" value="Genomic_DNA"/>
</dbReference>
<keyword evidence="3" id="KW-1185">Reference proteome</keyword>
<dbReference type="HOGENOM" id="CLU_046092_2_0_6"/>
<protein>
    <submittedName>
        <fullName evidence="1 2">Glyceraldehyde-3-phosphate dehydrogenase</fullName>
    </submittedName>
</protein>
<organism evidence="1 4">
    <name type="scientific">Vibrio tubiashii ATCC 19109</name>
    <dbReference type="NCBI Taxonomy" id="1051646"/>
    <lineage>
        <taxon>Bacteria</taxon>
        <taxon>Pseudomonadati</taxon>
        <taxon>Pseudomonadota</taxon>
        <taxon>Gammaproteobacteria</taxon>
        <taxon>Vibrionales</taxon>
        <taxon>Vibrionaceae</taxon>
        <taxon>Vibrio</taxon>
        <taxon>Vibrio oreintalis group</taxon>
    </lineage>
</organism>
<reference evidence="1 4" key="3">
    <citation type="submission" date="2014-08" db="EMBL/GenBank/DDBJ databases">
        <title>First Complete Genome Sequence of the Shellfish Pathogen Vibrio tubiashii.</title>
        <authorList>
            <person name="Richards G.P."/>
            <person name="Needleman D.S."/>
            <person name="Watson M.A."/>
            <person name="Bono J.L."/>
        </authorList>
    </citation>
    <scope>NUCLEOTIDE SEQUENCE [LARGE SCALE GENOMIC DNA]</scope>
    <source>
        <strain evidence="1 4">ATCC 19109</strain>
    </source>
</reference>
<proteinExistence type="predicted"/>
<dbReference type="STRING" id="1051646.IX91_21690"/>
<sequence>MANASIMDQFTDPQDGRIDASQFILDNSTGFLPIPMMITDPAVGVGGGGALLFFHESEERKQKREAGEEVADTPSSVSGLVGLATDNGTKLYGGFHSGNWLNDRVRYLGGLFKADVNLNYNFMDDVKVQVNSDAVYFFQDIDVRLGQSDFFLGGTYTYMQTNNSLPQMNAVVGDSFAHSIRDQDLALKLTYDSRNNHLAPTQGTKAGVKVNFHDVDFGMGQPSSKDHYTKYHTYLHRYDRLSERWGLALRGDVKRVEGDYTFYARPYVDMRGIAAMSIQGSNTALTEVEIGYDLDDRWTLIGFTGVGTAYEDNEGLSRAKWHSTGGAGFRYLIARQLGLTTGVDVAVGPQEETVHVQFGGSW</sequence>
<gene>
    <name evidence="1" type="ORF">IX91_21690</name>
    <name evidence="2" type="ORF">VITU9109_13696</name>
</gene>
<reference evidence="2" key="1">
    <citation type="submission" date="2011-08" db="EMBL/GenBank/DDBJ databases">
        <authorList>
            <person name="Hoffman M."/>
            <person name="Strain E.A."/>
            <person name="Brown E."/>
            <person name="Allard M.W."/>
        </authorList>
    </citation>
    <scope>NUCLEOTIDE SEQUENCE</scope>
    <source>
        <strain evidence="2">ATCC 19109</strain>
    </source>
</reference>
<reference evidence="2 3" key="2">
    <citation type="journal article" date="2012" name="Int. J. Syst. Evol. Microbiol.">
        <title>Vibrio caribbeanicus sp. nov., isolated from the marine sponge Scleritoderma cyanea.</title>
        <authorList>
            <person name="Hoffmann M."/>
            <person name="Monday S.R."/>
            <person name="Allard M.W."/>
            <person name="Strain E.A."/>
            <person name="Whittaker P."/>
            <person name="Naum M."/>
            <person name="McCarthy P.J."/>
            <person name="Lopez J.V."/>
            <person name="Fischer M."/>
            <person name="Brown E.W."/>
        </authorList>
    </citation>
    <scope>NUCLEOTIDE SEQUENCE [LARGE SCALE GENOMIC DNA]</scope>
    <source>
        <strain evidence="2 3">ATCC 19109</strain>
    </source>
</reference>
<evidence type="ECO:0000313" key="1">
    <source>
        <dbReference type="EMBL" id="AIW16695.1"/>
    </source>
</evidence>
<dbReference type="EMBL" id="CP009355">
    <property type="protein sequence ID" value="AIW16695.1"/>
    <property type="molecule type" value="Genomic_DNA"/>
</dbReference>
<name>F9T6F2_9VIBR</name>
<dbReference type="eggNOG" id="COG4775">
    <property type="taxonomic scope" value="Bacteria"/>
</dbReference>
<dbReference type="Proteomes" id="UP000030071">
    <property type="component" value="Chromosome 2"/>
</dbReference>
<evidence type="ECO:0000313" key="3">
    <source>
        <dbReference type="Proteomes" id="UP000003836"/>
    </source>
</evidence>
<accession>F9T6F2</accession>
<dbReference type="AlphaFoldDB" id="F9T6F2"/>
<dbReference type="Gene3D" id="2.40.160.50">
    <property type="entry name" value="membrane protein fhac: a member of the omp85/tpsb transporter family"/>
    <property type="match status" value="1"/>
</dbReference>